<dbReference type="SMART" id="SM00382">
    <property type="entry name" value="AAA"/>
    <property type="match status" value="1"/>
</dbReference>
<dbReference type="SUPFAM" id="SSF52540">
    <property type="entry name" value="P-loop containing nucleoside triphosphate hydrolases"/>
    <property type="match status" value="1"/>
</dbReference>
<dbReference type="AlphaFoldDB" id="A0A0R1WN58"/>
<evidence type="ECO:0000256" key="3">
    <source>
        <dbReference type="ARBA" id="ARBA00022840"/>
    </source>
</evidence>
<evidence type="ECO:0000256" key="2">
    <source>
        <dbReference type="ARBA" id="ARBA00022741"/>
    </source>
</evidence>
<dbReference type="GO" id="GO:0005524">
    <property type="term" value="F:ATP binding"/>
    <property type="evidence" value="ECO:0007669"/>
    <property type="project" value="UniProtKB-KW"/>
</dbReference>
<dbReference type="InterPro" id="IPR001482">
    <property type="entry name" value="T2SS/T4SS_dom"/>
</dbReference>
<dbReference type="Proteomes" id="UP000050973">
    <property type="component" value="Unassembled WGS sequence"/>
</dbReference>
<evidence type="ECO:0000259" key="4">
    <source>
        <dbReference type="SMART" id="SM00382"/>
    </source>
</evidence>
<dbReference type="EMBL" id="AZGE01000003">
    <property type="protein sequence ID" value="KRM16502.1"/>
    <property type="molecule type" value="Genomic_DNA"/>
</dbReference>
<keyword evidence="3" id="KW-0067">ATP-binding</keyword>
<dbReference type="InterPro" id="IPR003593">
    <property type="entry name" value="AAA+_ATPase"/>
</dbReference>
<dbReference type="RefSeq" id="WP_003714365.1">
    <property type="nucleotide sequence ID" value="NZ_AZGE01000003.1"/>
</dbReference>
<evidence type="ECO:0000256" key="1">
    <source>
        <dbReference type="ARBA" id="ARBA00006611"/>
    </source>
</evidence>
<proteinExistence type="inferred from homology"/>
<dbReference type="InterPro" id="IPR027417">
    <property type="entry name" value="P-loop_NTPase"/>
</dbReference>
<name>A0A0R1WN58_9LACO</name>
<dbReference type="PANTHER" id="PTHR30258:SF2">
    <property type="entry name" value="COMG OPERON PROTEIN 1"/>
    <property type="match status" value="1"/>
</dbReference>
<dbReference type="InterPro" id="IPR047667">
    <property type="entry name" value="ATPase_ComGA"/>
</dbReference>
<feature type="domain" description="AAA+ ATPase" evidence="4">
    <location>
        <begin position="130"/>
        <end position="257"/>
    </location>
</feature>
<dbReference type="GO" id="GO:0016887">
    <property type="term" value="F:ATP hydrolysis activity"/>
    <property type="evidence" value="ECO:0007669"/>
    <property type="project" value="TreeGrafter"/>
</dbReference>
<dbReference type="Pfam" id="PF00437">
    <property type="entry name" value="T2SSE"/>
    <property type="match status" value="1"/>
</dbReference>
<evidence type="ECO:0000313" key="6">
    <source>
        <dbReference type="Proteomes" id="UP000050973"/>
    </source>
</evidence>
<dbReference type="PATRIC" id="fig|1423779.3.peg.1233"/>
<comment type="similarity">
    <text evidence="1">Belongs to the GSP E family.</text>
</comment>
<comment type="caution">
    <text evidence="5">The sequence shown here is derived from an EMBL/GenBank/DDBJ whole genome shotgun (WGS) entry which is preliminary data.</text>
</comment>
<protein>
    <submittedName>
        <fullName evidence="5">Type II IV secretion system protein</fullName>
    </submittedName>
</protein>
<gene>
    <name evidence="5" type="ORF">FC49_GL001201</name>
</gene>
<keyword evidence="2" id="KW-0547">Nucleotide-binding</keyword>
<dbReference type="NCBIfam" id="NF041000">
    <property type="entry name" value="ATPase_ComGA"/>
    <property type="match status" value="1"/>
</dbReference>
<organism evidence="5 6">
    <name type="scientific">Limosilactobacillus oris DSM 4864</name>
    <dbReference type="NCBI Taxonomy" id="1423779"/>
    <lineage>
        <taxon>Bacteria</taxon>
        <taxon>Bacillati</taxon>
        <taxon>Bacillota</taxon>
        <taxon>Bacilli</taxon>
        <taxon>Lactobacillales</taxon>
        <taxon>Lactobacillaceae</taxon>
        <taxon>Limosilactobacillus</taxon>
    </lineage>
</organism>
<reference evidence="5 6" key="1">
    <citation type="journal article" date="2015" name="Genome Announc.">
        <title>Expanding the biotechnology potential of lactobacilli through comparative genomics of 213 strains and associated genera.</title>
        <authorList>
            <person name="Sun Z."/>
            <person name="Harris H.M."/>
            <person name="McCann A."/>
            <person name="Guo C."/>
            <person name="Argimon S."/>
            <person name="Zhang W."/>
            <person name="Yang X."/>
            <person name="Jeffery I.B."/>
            <person name="Cooney J.C."/>
            <person name="Kagawa T.F."/>
            <person name="Liu W."/>
            <person name="Song Y."/>
            <person name="Salvetti E."/>
            <person name="Wrobel A."/>
            <person name="Rasinkangas P."/>
            <person name="Parkhill J."/>
            <person name="Rea M.C."/>
            <person name="O'Sullivan O."/>
            <person name="Ritari J."/>
            <person name="Douillard F.P."/>
            <person name="Paul Ross R."/>
            <person name="Yang R."/>
            <person name="Briner A.E."/>
            <person name="Felis G.E."/>
            <person name="de Vos W.M."/>
            <person name="Barrangou R."/>
            <person name="Klaenhammer T.R."/>
            <person name="Caufield P.W."/>
            <person name="Cui Y."/>
            <person name="Zhang H."/>
            <person name="O'Toole P.W."/>
        </authorList>
    </citation>
    <scope>NUCLEOTIDE SEQUENCE [LARGE SCALE GENOMIC DNA]</scope>
    <source>
        <strain evidence="5 6">DSM 4864</strain>
    </source>
</reference>
<dbReference type="CDD" id="cd01129">
    <property type="entry name" value="PulE-GspE-like"/>
    <property type="match status" value="1"/>
</dbReference>
<evidence type="ECO:0000313" key="5">
    <source>
        <dbReference type="EMBL" id="KRM16502.1"/>
    </source>
</evidence>
<accession>A0A0R1WN58</accession>
<dbReference type="Gene3D" id="3.30.450.90">
    <property type="match status" value="1"/>
</dbReference>
<dbReference type="Gene3D" id="3.40.50.300">
    <property type="entry name" value="P-loop containing nucleotide triphosphate hydrolases"/>
    <property type="match status" value="1"/>
</dbReference>
<sequence length="325" mass="36859">MIGFEKEIAVAIGRRAADLYILPYKKYYRLLINCQGQLRVVKEVAPDYGQRLISYLKYQADMAVSEHRRPQLGAMEWHHGPEIINLRLSSVGDYQGRESLVVRFIYHFSASNYHLLFPDQWQELKDLLKQRGLVLFAGPMGSGKTTTMYQLARQVADQQVVMAIEDPVEIDEPSFVQLQVNELAGMNYQQLLRLGLRHRPDVFIIGEIRDPETAQMTVQAALSGHLVLGTVHAQNVFGVVARLEQLGVAPFYLEQVLTGVFYQRLLPCQDGKQAVLFDSLRGADLQAALVNHKKRGMTDDWRTRLQRAYDQKKISSAVQAAFAQG</sequence>
<dbReference type="GO" id="GO:0005886">
    <property type="term" value="C:plasma membrane"/>
    <property type="evidence" value="ECO:0007669"/>
    <property type="project" value="TreeGrafter"/>
</dbReference>
<dbReference type="PANTHER" id="PTHR30258">
    <property type="entry name" value="TYPE II SECRETION SYSTEM PROTEIN GSPE-RELATED"/>
    <property type="match status" value="1"/>
</dbReference>